<name>A0A0L0VNL2_9BASI</name>
<comment type="caution">
    <text evidence="2">The sequence shown here is derived from an EMBL/GenBank/DDBJ whole genome shotgun (WGS) entry which is preliminary data.</text>
</comment>
<reference evidence="3" key="1">
    <citation type="submission" date="2014-03" db="EMBL/GenBank/DDBJ databases">
        <title>The Genome Sequence of Puccinia striiformis f. sp. tritici PST-78.</title>
        <authorList>
            <consortium name="The Broad Institute Genome Sequencing Platform"/>
            <person name="Cuomo C."/>
            <person name="Hulbert S."/>
            <person name="Chen X."/>
            <person name="Walker B."/>
            <person name="Young S.K."/>
            <person name="Zeng Q."/>
            <person name="Gargeya S."/>
            <person name="Fitzgerald M."/>
            <person name="Haas B."/>
            <person name="Abouelleil A."/>
            <person name="Alvarado L."/>
            <person name="Arachchi H.M."/>
            <person name="Berlin A.M."/>
            <person name="Chapman S.B."/>
            <person name="Goldberg J."/>
            <person name="Griggs A."/>
            <person name="Gujja S."/>
            <person name="Hansen M."/>
            <person name="Howarth C."/>
            <person name="Imamovic A."/>
            <person name="Larimer J."/>
            <person name="McCowan C."/>
            <person name="Montmayeur A."/>
            <person name="Murphy C."/>
            <person name="Neiman D."/>
            <person name="Pearson M."/>
            <person name="Priest M."/>
            <person name="Roberts A."/>
            <person name="Saif S."/>
            <person name="Shea T."/>
            <person name="Sisk P."/>
            <person name="Sykes S."/>
            <person name="Wortman J."/>
            <person name="Nusbaum C."/>
            <person name="Birren B."/>
        </authorList>
    </citation>
    <scope>NUCLEOTIDE SEQUENCE [LARGE SCALE GENOMIC DNA]</scope>
    <source>
        <strain evidence="3">race PST-78</strain>
    </source>
</reference>
<feature type="compositionally biased region" description="Polar residues" evidence="1">
    <location>
        <begin position="24"/>
        <end position="36"/>
    </location>
</feature>
<organism evidence="2 3">
    <name type="scientific">Puccinia striiformis f. sp. tritici PST-78</name>
    <dbReference type="NCBI Taxonomy" id="1165861"/>
    <lineage>
        <taxon>Eukaryota</taxon>
        <taxon>Fungi</taxon>
        <taxon>Dikarya</taxon>
        <taxon>Basidiomycota</taxon>
        <taxon>Pucciniomycotina</taxon>
        <taxon>Pucciniomycetes</taxon>
        <taxon>Pucciniales</taxon>
        <taxon>Pucciniaceae</taxon>
        <taxon>Puccinia</taxon>
    </lineage>
</organism>
<feature type="compositionally biased region" description="Polar residues" evidence="1">
    <location>
        <begin position="44"/>
        <end position="56"/>
    </location>
</feature>
<evidence type="ECO:0000313" key="3">
    <source>
        <dbReference type="Proteomes" id="UP000054564"/>
    </source>
</evidence>
<gene>
    <name evidence="2" type="ORF">PSTG_06009</name>
</gene>
<proteinExistence type="predicted"/>
<accession>A0A0L0VNL2</accession>
<feature type="region of interest" description="Disordered" evidence="1">
    <location>
        <begin position="1"/>
        <end position="116"/>
    </location>
</feature>
<keyword evidence="3" id="KW-1185">Reference proteome</keyword>
<protein>
    <submittedName>
        <fullName evidence="2">Uncharacterized protein</fullName>
    </submittedName>
</protein>
<dbReference type="AlphaFoldDB" id="A0A0L0VNL2"/>
<evidence type="ECO:0000256" key="1">
    <source>
        <dbReference type="SAM" id="MobiDB-lite"/>
    </source>
</evidence>
<dbReference type="EMBL" id="AJIL01000034">
    <property type="protein sequence ID" value="KNF00873.1"/>
    <property type="molecule type" value="Genomic_DNA"/>
</dbReference>
<dbReference type="Proteomes" id="UP000054564">
    <property type="component" value="Unassembled WGS sequence"/>
</dbReference>
<sequence>MTKPKQPASNFPETPLKTRLSKTAKCSQNDATSISLPPTKPLTAYSTAKKSVGKSQPTKRHQSVHFENSNQYVCARETRKKTAALSKVHSKPQPAPEPPQYHQKDPQSRLKPCSSL</sequence>
<evidence type="ECO:0000313" key="2">
    <source>
        <dbReference type="EMBL" id="KNF00873.1"/>
    </source>
</evidence>